<dbReference type="PROSITE" id="PS51257">
    <property type="entry name" value="PROKAR_LIPOPROTEIN"/>
    <property type="match status" value="1"/>
</dbReference>
<keyword evidence="6 7" id="KW-0472">Membrane</keyword>
<evidence type="ECO:0000313" key="9">
    <source>
        <dbReference type="Proteomes" id="UP000759131"/>
    </source>
</evidence>
<comment type="similarity">
    <text evidence="2">Belongs to the SLC29A/ENT transporter (TC 2.A.57) family.</text>
</comment>
<comment type="subcellular location">
    <subcellularLocation>
        <location evidence="1">Membrane</location>
        <topology evidence="1">Multi-pass membrane protein</topology>
    </subcellularLocation>
</comment>
<evidence type="ECO:0000256" key="7">
    <source>
        <dbReference type="SAM" id="Phobius"/>
    </source>
</evidence>
<evidence type="ECO:0000256" key="1">
    <source>
        <dbReference type="ARBA" id="ARBA00004141"/>
    </source>
</evidence>
<name>A0A7R9LEX1_9ACAR</name>
<proteinExistence type="inferred from homology"/>
<feature type="transmembrane region" description="Helical" evidence="7">
    <location>
        <begin position="139"/>
        <end position="163"/>
    </location>
</feature>
<feature type="transmembrane region" description="Helical" evidence="7">
    <location>
        <begin position="47"/>
        <end position="69"/>
    </location>
</feature>
<dbReference type="EMBL" id="OC877689">
    <property type="protein sequence ID" value="CAD7640182.1"/>
    <property type="molecule type" value="Genomic_DNA"/>
</dbReference>
<dbReference type="EMBL" id="CAJPIZ010023114">
    <property type="protein sequence ID" value="CAG2118134.1"/>
    <property type="molecule type" value="Genomic_DNA"/>
</dbReference>
<evidence type="ECO:0000256" key="2">
    <source>
        <dbReference type="ARBA" id="ARBA00007965"/>
    </source>
</evidence>
<dbReference type="PRINTS" id="PR01130">
    <property type="entry name" value="DERENTRNSPRT"/>
</dbReference>
<feature type="transmembrane region" description="Helical" evidence="7">
    <location>
        <begin position="75"/>
        <end position="97"/>
    </location>
</feature>
<feature type="transmembrane region" description="Helical" evidence="7">
    <location>
        <begin position="284"/>
        <end position="310"/>
    </location>
</feature>
<dbReference type="PANTHER" id="PTHR10332">
    <property type="entry name" value="EQUILIBRATIVE NUCLEOSIDE TRANSPORTER"/>
    <property type="match status" value="1"/>
</dbReference>
<protein>
    <recommendedName>
        <fullName evidence="10">Equilibrative nucleoside transporter</fullName>
    </recommendedName>
</protein>
<feature type="transmembrane region" description="Helical" evidence="7">
    <location>
        <begin position="249"/>
        <end position="272"/>
    </location>
</feature>
<dbReference type="Pfam" id="PF01733">
    <property type="entry name" value="Nucleoside_tran"/>
    <property type="match status" value="1"/>
</dbReference>
<dbReference type="PANTHER" id="PTHR10332:SF80">
    <property type="entry name" value="EQUILIBRATIVE NUCLEOSIDE TRANSPORTER 2, ISOFORM A"/>
    <property type="match status" value="1"/>
</dbReference>
<feature type="transmembrane region" description="Helical" evidence="7">
    <location>
        <begin position="215"/>
        <end position="237"/>
    </location>
</feature>
<dbReference type="GO" id="GO:0005886">
    <property type="term" value="C:plasma membrane"/>
    <property type="evidence" value="ECO:0007669"/>
    <property type="project" value="TreeGrafter"/>
</dbReference>
<keyword evidence="5 7" id="KW-1133">Transmembrane helix</keyword>
<dbReference type="GO" id="GO:0005337">
    <property type="term" value="F:nucleoside transmembrane transporter activity"/>
    <property type="evidence" value="ECO:0007669"/>
    <property type="project" value="InterPro"/>
</dbReference>
<feature type="transmembrane region" description="Helical" evidence="7">
    <location>
        <begin position="183"/>
        <end position="203"/>
    </location>
</feature>
<evidence type="ECO:0000256" key="5">
    <source>
        <dbReference type="ARBA" id="ARBA00022989"/>
    </source>
</evidence>
<dbReference type="Proteomes" id="UP000759131">
    <property type="component" value="Unassembled WGS sequence"/>
</dbReference>
<evidence type="ECO:0008006" key="10">
    <source>
        <dbReference type="Google" id="ProtNLM"/>
    </source>
</evidence>
<organism evidence="8">
    <name type="scientific">Medioppia subpectinata</name>
    <dbReference type="NCBI Taxonomy" id="1979941"/>
    <lineage>
        <taxon>Eukaryota</taxon>
        <taxon>Metazoa</taxon>
        <taxon>Ecdysozoa</taxon>
        <taxon>Arthropoda</taxon>
        <taxon>Chelicerata</taxon>
        <taxon>Arachnida</taxon>
        <taxon>Acari</taxon>
        <taxon>Acariformes</taxon>
        <taxon>Sarcoptiformes</taxon>
        <taxon>Oribatida</taxon>
        <taxon>Brachypylina</taxon>
        <taxon>Oppioidea</taxon>
        <taxon>Oppiidae</taxon>
        <taxon>Medioppia</taxon>
    </lineage>
</organism>
<keyword evidence="4 7" id="KW-0812">Transmembrane</keyword>
<feature type="non-terminal residue" evidence="8">
    <location>
        <position position="1"/>
    </location>
</feature>
<evidence type="ECO:0000256" key="6">
    <source>
        <dbReference type="ARBA" id="ARBA00023136"/>
    </source>
</evidence>
<dbReference type="OrthoDB" id="1856718at2759"/>
<dbReference type="InterPro" id="IPR002259">
    <property type="entry name" value="Eqnu_transpt"/>
</dbReference>
<feature type="transmembrane region" description="Helical" evidence="7">
    <location>
        <begin position="12"/>
        <end position="35"/>
    </location>
</feature>
<evidence type="ECO:0000313" key="8">
    <source>
        <dbReference type="EMBL" id="CAD7640182.1"/>
    </source>
</evidence>
<dbReference type="AlphaFoldDB" id="A0A7R9LEX1"/>
<keyword evidence="3" id="KW-0813">Transport</keyword>
<sequence length="313" mass="35314">MDTSRWPEVYFWLIMGGAFVANIANGIFQSCVYGIAAKLPVRYTNGVTIGFNLSGVIAAVFMIVSISVSQNDRVVAIYLFSFAIAYQMLCFLVEMLVRRNKFYQYYMINYGDGQLTNNDVEIIKGCNDIDKTSKTGVDMYLYVFCKIWLLLVNIIVTYFITYSLFPSLQANIKPVGRIIADKYFSPIFCFLLFPVFNTIGNYLAEVSAKPSETLLTVLSLLRLSFIPFFLLCNYYPYDRHMSVLVANDWVYIAGAISMAVTSGYLSSICIMYCPVGVEPRYASLAGMMASFSILFGILLGFTFSLCYPLILRI</sequence>
<reference evidence="8" key="1">
    <citation type="submission" date="2020-11" db="EMBL/GenBank/DDBJ databases">
        <authorList>
            <person name="Tran Van P."/>
        </authorList>
    </citation>
    <scope>NUCLEOTIDE SEQUENCE</scope>
</reference>
<gene>
    <name evidence="8" type="ORF">OSB1V03_LOCUS18086</name>
</gene>
<evidence type="ECO:0000256" key="4">
    <source>
        <dbReference type="ARBA" id="ARBA00022692"/>
    </source>
</evidence>
<keyword evidence="9" id="KW-1185">Reference proteome</keyword>
<evidence type="ECO:0000256" key="3">
    <source>
        <dbReference type="ARBA" id="ARBA00022448"/>
    </source>
</evidence>
<accession>A0A7R9LEX1</accession>